<comment type="caution">
    <text evidence="6">The sequence shown here is derived from an EMBL/GenBank/DDBJ whole genome shotgun (WGS) entry which is preliminary data.</text>
</comment>
<dbReference type="GO" id="GO:0030036">
    <property type="term" value="P:actin cytoskeleton organization"/>
    <property type="evidence" value="ECO:0007669"/>
    <property type="project" value="TreeGrafter"/>
</dbReference>
<name>A0AA35SP92_GEOBA</name>
<keyword evidence="1 4" id="KW-0479">Metal-binding</keyword>
<evidence type="ECO:0000256" key="2">
    <source>
        <dbReference type="ARBA" id="ARBA00022833"/>
    </source>
</evidence>
<keyword evidence="3 4" id="KW-0440">LIM domain</keyword>
<dbReference type="GO" id="GO:0051371">
    <property type="term" value="F:muscle alpha-actinin binding"/>
    <property type="evidence" value="ECO:0007669"/>
    <property type="project" value="TreeGrafter"/>
</dbReference>
<organism evidence="6 7">
    <name type="scientific">Geodia barretti</name>
    <name type="common">Barrett's horny sponge</name>
    <dbReference type="NCBI Taxonomy" id="519541"/>
    <lineage>
        <taxon>Eukaryota</taxon>
        <taxon>Metazoa</taxon>
        <taxon>Porifera</taxon>
        <taxon>Demospongiae</taxon>
        <taxon>Heteroscleromorpha</taxon>
        <taxon>Tetractinellida</taxon>
        <taxon>Astrophorina</taxon>
        <taxon>Geodiidae</taxon>
        <taxon>Geodia</taxon>
    </lineage>
</organism>
<dbReference type="GO" id="GO:0001725">
    <property type="term" value="C:stress fiber"/>
    <property type="evidence" value="ECO:0007669"/>
    <property type="project" value="TreeGrafter"/>
</dbReference>
<gene>
    <name evidence="6" type="ORF">GBAR_LOCUS18482</name>
</gene>
<dbReference type="GO" id="GO:0003779">
    <property type="term" value="F:actin binding"/>
    <property type="evidence" value="ECO:0007669"/>
    <property type="project" value="TreeGrafter"/>
</dbReference>
<dbReference type="AlphaFoldDB" id="A0AA35SP92"/>
<evidence type="ECO:0000256" key="1">
    <source>
        <dbReference type="ARBA" id="ARBA00022723"/>
    </source>
</evidence>
<dbReference type="Gene3D" id="2.10.110.10">
    <property type="entry name" value="Cysteine Rich Protein"/>
    <property type="match status" value="3"/>
</dbReference>
<keyword evidence="2 4" id="KW-0862">Zinc</keyword>
<dbReference type="EMBL" id="CASHTH010002622">
    <property type="protein sequence ID" value="CAI8032732.1"/>
    <property type="molecule type" value="Genomic_DNA"/>
</dbReference>
<dbReference type="PROSITE" id="PS00478">
    <property type="entry name" value="LIM_DOMAIN_1"/>
    <property type="match status" value="3"/>
</dbReference>
<evidence type="ECO:0000256" key="3">
    <source>
        <dbReference type="ARBA" id="ARBA00023038"/>
    </source>
</evidence>
<evidence type="ECO:0000313" key="7">
    <source>
        <dbReference type="Proteomes" id="UP001174909"/>
    </source>
</evidence>
<feature type="domain" description="LIM zinc-binding" evidence="5">
    <location>
        <begin position="14"/>
        <end position="73"/>
    </location>
</feature>
<dbReference type="Proteomes" id="UP001174909">
    <property type="component" value="Unassembled WGS sequence"/>
</dbReference>
<evidence type="ECO:0000259" key="5">
    <source>
        <dbReference type="PROSITE" id="PS50023"/>
    </source>
</evidence>
<dbReference type="FunFam" id="2.10.110.10:FF:000069">
    <property type="entry name" value="Uncharacterized protein, isoform Z"/>
    <property type="match status" value="1"/>
</dbReference>
<reference evidence="6" key="1">
    <citation type="submission" date="2023-03" db="EMBL/GenBank/DDBJ databases">
        <authorList>
            <person name="Steffen K."/>
            <person name="Cardenas P."/>
        </authorList>
    </citation>
    <scope>NUCLEOTIDE SEQUENCE</scope>
</reference>
<dbReference type="PANTHER" id="PTHR24214:SF38">
    <property type="entry name" value="PDZ AND LIM DOMAIN PROTEIN ZASP-RELATED"/>
    <property type="match status" value="1"/>
</dbReference>
<keyword evidence="7" id="KW-1185">Reference proteome</keyword>
<dbReference type="InterPro" id="IPR050604">
    <property type="entry name" value="PDZ-LIM_domain"/>
</dbReference>
<accession>A0AA35SP92</accession>
<dbReference type="PANTHER" id="PTHR24214">
    <property type="entry name" value="PDZ AND LIM DOMAIN PROTEIN ZASP"/>
    <property type="match status" value="1"/>
</dbReference>
<dbReference type="InterPro" id="IPR001781">
    <property type="entry name" value="Znf_LIM"/>
</dbReference>
<proteinExistence type="predicted"/>
<dbReference type="PROSITE" id="PS50023">
    <property type="entry name" value="LIM_DOMAIN_2"/>
    <property type="match status" value="2"/>
</dbReference>
<dbReference type="SUPFAM" id="SSF57716">
    <property type="entry name" value="Glucocorticoid receptor-like (DNA-binding domain)"/>
    <property type="match status" value="4"/>
</dbReference>
<feature type="domain" description="LIM zinc-binding" evidence="5">
    <location>
        <begin position="133"/>
        <end position="188"/>
    </location>
</feature>
<evidence type="ECO:0000256" key="4">
    <source>
        <dbReference type="PROSITE-ProRule" id="PRU00125"/>
    </source>
</evidence>
<dbReference type="SMART" id="SM00132">
    <property type="entry name" value="LIM"/>
    <property type="match status" value="3"/>
</dbReference>
<sequence>MTPAVAAKLTQRQGVCAACSQPIRGPYATAMGRSWHPEHFVCTSCQKQLQNTMFVFEEESIFCENCYAKKFAKTCHSCHKSIVGPCITAQDLSWHQEHFVCSRCRTDLSQGEGFNMEAGELFCGGCYGESYGATCGGCGSRIGGDQLWVEALDQQWHSHCFTCTSCRNPLEGGSFFAKLGRPYCKNCV</sequence>
<dbReference type="GO" id="GO:0046872">
    <property type="term" value="F:metal ion binding"/>
    <property type="evidence" value="ECO:0007669"/>
    <property type="project" value="UniProtKB-KW"/>
</dbReference>
<dbReference type="GO" id="GO:0005912">
    <property type="term" value="C:adherens junction"/>
    <property type="evidence" value="ECO:0007669"/>
    <property type="project" value="TreeGrafter"/>
</dbReference>
<dbReference type="GO" id="GO:0031941">
    <property type="term" value="C:filamentous actin"/>
    <property type="evidence" value="ECO:0007669"/>
    <property type="project" value="TreeGrafter"/>
</dbReference>
<evidence type="ECO:0000313" key="6">
    <source>
        <dbReference type="EMBL" id="CAI8032732.1"/>
    </source>
</evidence>
<dbReference type="Pfam" id="PF00412">
    <property type="entry name" value="LIM"/>
    <property type="match status" value="3"/>
</dbReference>
<protein>
    <submittedName>
        <fullName evidence="6">Paxillin</fullName>
    </submittedName>
</protein>